<organism evidence="4 5">
    <name type="scientific">Williamsia phyllosphaerae</name>
    <dbReference type="NCBI Taxonomy" id="885042"/>
    <lineage>
        <taxon>Bacteria</taxon>
        <taxon>Bacillati</taxon>
        <taxon>Actinomycetota</taxon>
        <taxon>Actinomycetes</taxon>
        <taxon>Mycobacteriales</taxon>
        <taxon>Nocardiaceae</taxon>
        <taxon>Williamsia</taxon>
    </lineage>
</organism>
<keyword evidence="3" id="KW-1133">Transmembrane helix</keyword>
<keyword evidence="3" id="KW-0472">Membrane</keyword>
<feature type="region of interest" description="Disordered" evidence="2">
    <location>
        <begin position="344"/>
        <end position="407"/>
    </location>
</feature>
<keyword evidence="3" id="KW-0812">Transmembrane</keyword>
<dbReference type="EMBL" id="BMCS01000002">
    <property type="protein sequence ID" value="GGF35697.1"/>
    <property type="molecule type" value="Genomic_DNA"/>
</dbReference>
<reference evidence="5" key="1">
    <citation type="journal article" date="2019" name="Int. J. Syst. Evol. Microbiol.">
        <title>The Global Catalogue of Microorganisms (GCM) 10K type strain sequencing project: providing services to taxonomists for standard genome sequencing and annotation.</title>
        <authorList>
            <consortium name="The Broad Institute Genomics Platform"/>
            <consortium name="The Broad Institute Genome Sequencing Center for Infectious Disease"/>
            <person name="Wu L."/>
            <person name="Ma J."/>
        </authorList>
    </citation>
    <scope>NUCLEOTIDE SEQUENCE [LARGE SCALE GENOMIC DNA]</scope>
    <source>
        <strain evidence="5">CCM 7855</strain>
    </source>
</reference>
<feature type="region of interest" description="Disordered" evidence="2">
    <location>
        <begin position="450"/>
        <end position="481"/>
    </location>
</feature>
<evidence type="ECO:0000256" key="3">
    <source>
        <dbReference type="SAM" id="Phobius"/>
    </source>
</evidence>
<dbReference type="RefSeq" id="WP_188491132.1">
    <property type="nucleotide sequence ID" value="NZ_BMCS01000002.1"/>
</dbReference>
<dbReference type="Proteomes" id="UP000632454">
    <property type="component" value="Unassembled WGS sequence"/>
</dbReference>
<name>A0ABQ1V2K9_9NOCA</name>
<feature type="transmembrane region" description="Helical" evidence="3">
    <location>
        <begin position="140"/>
        <end position="157"/>
    </location>
</feature>
<feature type="compositionally biased region" description="Low complexity" evidence="2">
    <location>
        <begin position="344"/>
        <end position="400"/>
    </location>
</feature>
<evidence type="ECO:0000256" key="2">
    <source>
        <dbReference type="SAM" id="MobiDB-lite"/>
    </source>
</evidence>
<evidence type="ECO:0000256" key="1">
    <source>
        <dbReference type="NCBIfam" id="TIGR02228"/>
    </source>
</evidence>
<accession>A0ABQ1V2K9</accession>
<proteinExistence type="predicted"/>
<dbReference type="NCBIfam" id="TIGR02228">
    <property type="entry name" value="sigpep_I_arch"/>
    <property type="match status" value="1"/>
</dbReference>
<keyword evidence="5" id="KW-1185">Reference proteome</keyword>
<evidence type="ECO:0000313" key="5">
    <source>
        <dbReference type="Proteomes" id="UP000632454"/>
    </source>
</evidence>
<feature type="transmembrane region" description="Helical" evidence="3">
    <location>
        <begin position="12"/>
        <end position="36"/>
    </location>
</feature>
<comment type="caution">
    <text evidence="4">The sequence shown here is derived from an EMBL/GenBank/DDBJ whole genome shotgun (WGS) entry which is preliminary data.</text>
</comment>
<gene>
    <name evidence="4" type="ORF">GCM10007298_34380</name>
</gene>
<dbReference type="EC" id="3.4.21.89" evidence="1"/>
<sequence>MSERTKNIATEIALTVGAIAGLLCVVTAVVGVSFGLSPLVFRSESMSPAINVGDVAIARSVPASDVSVGDVVSVSRADGTRITHRVVSVDSRVGNSTTMTLRGDANNVVDSAPYTVTSVDRVVFDIPKLGYVLSWFANPFSWAIATLLTLGLLWAAFRPDKRFRRTDRGRHAAPAASDRSRYAAIGVQAAVVVVVVATAVAGFARTHGTLAALTDSATATGTVSAGRPEVPTAFNCARVGADVNLSWPNPVSHRSYDYQLTYTRSGGASAVTVVAGSAADPRIVRVTASDLSGLLGTLVGSYTVELRSKVGNFLSSGSATITIGVFLGALSCGSANGTVTQSAQANARSAPAQATSTPSTSAAPSSSTPAPTTSSPTTSAPTATAPTETTTAAPAPAAASVSDTNSPGGTYVATATDGTVVIRDKAAGAEQYRADLRATKLEWVDDSTLRVTGTDGSTTTVSRTDGSWTASGSTPATAPAG</sequence>
<feature type="transmembrane region" description="Helical" evidence="3">
    <location>
        <begin position="182"/>
        <end position="204"/>
    </location>
</feature>
<dbReference type="InterPro" id="IPR001733">
    <property type="entry name" value="Peptidase_S26B"/>
</dbReference>
<evidence type="ECO:0000313" key="4">
    <source>
        <dbReference type="EMBL" id="GGF35697.1"/>
    </source>
</evidence>
<protein>
    <recommendedName>
        <fullName evidence="1">Signal peptidase I</fullName>
        <ecNumber evidence="1">3.4.21.89</ecNumber>
    </recommendedName>
</protein>